<feature type="compositionally biased region" description="Basic residues" evidence="6">
    <location>
        <begin position="1164"/>
        <end position="1180"/>
    </location>
</feature>
<evidence type="ECO:0008006" key="9">
    <source>
        <dbReference type="Google" id="ProtNLM"/>
    </source>
</evidence>
<evidence type="ECO:0000256" key="6">
    <source>
        <dbReference type="SAM" id="MobiDB-lite"/>
    </source>
</evidence>
<comment type="subcellular location">
    <subcellularLocation>
        <location evidence="1">Nucleus</location>
    </subcellularLocation>
</comment>
<dbReference type="AlphaFoldDB" id="A0A1E3QW48"/>
<dbReference type="PANTHER" id="PTHR12663:SF0">
    <property type="entry name" value="PRECOCIOUS DISSOCIATION OF SISTERS 5, ISOFORM A"/>
    <property type="match status" value="1"/>
</dbReference>
<feature type="region of interest" description="Disordered" evidence="6">
    <location>
        <begin position="1141"/>
        <end position="1214"/>
    </location>
</feature>
<dbReference type="GO" id="GO:0007064">
    <property type="term" value="P:mitotic sister chromatid cohesion"/>
    <property type="evidence" value="ECO:0007669"/>
    <property type="project" value="EnsemblFungi"/>
</dbReference>
<dbReference type="CDD" id="cd19953">
    <property type="entry name" value="PDS5"/>
    <property type="match status" value="1"/>
</dbReference>
<evidence type="ECO:0000256" key="1">
    <source>
        <dbReference type="ARBA" id="ARBA00004123"/>
    </source>
</evidence>
<dbReference type="GO" id="GO:0007130">
    <property type="term" value="P:synaptonemal complex assembly"/>
    <property type="evidence" value="ECO:0007669"/>
    <property type="project" value="EnsemblFungi"/>
</dbReference>
<name>A0A1E3QW48_9ASCO</name>
<reference evidence="8" key="1">
    <citation type="submission" date="2016-05" db="EMBL/GenBank/DDBJ databases">
        <title>Comparative genomics of biotechnologically important yeasts.</title>
        <authorList>
            <consortium name="DOE Joint Genome Institute"/>
            <person name="Riley R."/>
            <person name="Haridas S."/>
            <person name="Wolfe K.H."/>
            <person name="Lopes M.R."/>
            <person name="Hittinger C.T."/>
            <person name="Goker M."/>
            <person name="Salamov A."/>
            <person name="Wisecaver J."/>
            <person name="Long T.M."/>
            <person name="Aerts A.L."/>
            <person name="Barry K."/>
            <person name="Choi C."/>
            <person name="Clum A."/>
            <person name="Coughlan A.Y."/>
            <person name="Deshpande S."/>
            <person name="Douglass A.P."/>
            <person name="Hanson S.J."/>
            <person name="Klenk H.-P."/>
            <person name="Labutti K."/>
            <person name="Lapidus A."/>
            <person name="Lindquist E."/>
            <person name="Lipzen A."/>
            <person name="Meier-Kolthoff J.P."/>
            <person name="Ohm R.A."/>
            <person name="Otillar R.P."/>
            <person name="Pangilinan J."/>
            <person name="Peng Y."/>
            <person name="Rokas A."/>
            <person name="Rosa C.A."/>
            <person name="Scheuner C."/>
            <person name="Sibirny A.A."/>
            <person name="Slot J.C."/>
            <person name="Stielow J.B."/>
            <person name="Sun H."/>
            <person name="Kurtzman C.P."/>
            <person name="Blackwell M."/>
            <person name="Grigoriev I.V."/>
            <person name="Jeffries T.W."/>
        </authorList>
    </citation>
    <scope>NUCLEOTIDE SEQUENCE [LARGE SCALE GENOMIC DNA]</scope>
    <source>
        <strain evidence="8">NRRL Y-12698</strain>
    </source>
</reference>
<dbReference type="Proteomes" id="UP000094336">
    <property type="component" value="Unassembled WGS sequence"/>
</dbReference>
<dbReference type="GO" id="GO:0035808">
    <property type="term" value="C:meiotic recombination initiation complex"/>
    <property type="evidence" value="ECO:0007669"/>
    <property type="project" value="EnsemblFungi"/>
</dbReference>
<dbReference type="Pfam" id="PF20168">
    <property type="entry name" value="PDS5"/>
    <property type="match status" value="1"/>
</dbReference>
<accession>A0A1E3QW48</accession>
<keyword evidence="5" id="KW-0131">Cell cycle</keyword>
<dbReference type="GO" id="GO:0051301">
    <property type="term" value="P:cell division"/>
    <property type="evidence" value="ECO:0007669"/>
    <property type="project" value="UniProtKB-KW"/>
</dbReference>
<dbReference type="GO" id="GO:0140588">
    <property type="term" value="P:chromatin looping"/>
    <property type="evidence" value="ECO:0007669"/>
    <property type="project" value="EnsemblFungi"/>
</dbReference>
<dbReference type="GO" id="GO:0042138">
    <property type="term" value="P:meiotic DNA double-strand break formation"/>
    <property type="evidence" value="ECO:0007669"/>
    <property type="project" value="EnsemblFungi"/>
</dbReference>
<dbReference type="GO" id="GO:0006302">
    <property type="term" value="P:double-strand break repair"/>
    <property type="evidence" value="ECO:0007669"/>
    <property type="project" value="EnsemblFungi"/>
</dbReference>
<proteinExistence type="predicted"/>
<dbReference type="GeneID" id="30150301"/>
<evidence type="ECO:0000256" key="5">
    <source>
        <dbReference type="ARBA" id="ARBA00023306"/>
    </source>
</evidence>
<gene>
    <name evidence="7" type="ORF">BABINDRAFT_6525</name>
</gene>
<keyword evidence="4" id="KW-0539">Nucleus</keyword>
<dbReference type="EMBL" id="KV454427">
    <property type="protein sequence ID" value="ODQ81888.1"/>
    <property type="molecule type" value="Genomic_DNA"/>
</dbReference>
<keyword evidence="3" id="KW-0498">Mitosis</keyword>
<organism evidence="7 8">
    <name type="scientific">Babjeviella inositovora NRRL Y-12698</name>
    <dbReference type="NCBI Taxonomy" id="984486"/>
    <lineage>
        <taxon>Eukaryota</taxon>
        <taxon>Fungi</taxon>
        <taxon>Dikarya</taxon>
        <taxon>Ascomycota</taxon>
        <taxon>Saccharomycotina</taxon>
        <taxon>Pichiomycetes</taxon>
        <taxon>Serinales incertae sedis</taxon>
        <taxon>Babjeviella</taxon>
    </lineage>
</organism>
<dbReference type="InterPro" id="IPR039776">
    <property type="entry name" value="Pds5"/>
</dbReference>
<dbReference type="GO" id="GO:0005829">
    <property type="term" value="C:cytosol"/>
    <property type="evidence" value="ECO:0007669"/>
    <property type="project" value="EnsemblFungi"/>
</dbReference>
<sequence>MPLLQKLKFKQKLLSSAVESISTKELLNRLQKLSTELSTADQDKINIASFDAVKDQLFNKKLLKHTNQGVQAFTCCCCADILRLYAPDAPFTAPQLSDIFKTIFLQLRRLEDAENPYYQQQVYLLKSLAEVRSVVLITDLPDAESLVEKVFTTLYELASANFPAKLEPLAADILSEIISESETIPHKVLTLVLNKFLSSETSLSNVSNPGFKFTLAICNMNMDRMARQIAQYFSEIMYENTNLEEISDAQTIAQLGKIHDLSLAIWKHVPELLGSVMGLIDDELLAENEKIRVLATQTLGQIIGHSPSRVNFTTEHSETWLNWMKKTLDVSPRVRAEWVKQAANMVLMVSTSHLPEEIVHGISKCLLDSDERVRFAACRAIARVPSAKLVATVLATDKTLLKTLAQLIRERHPEIRTTVVQVLATLYDDCFPKLFQGDESLDALVGWIPEQILNLIYINDRNINSLVDMAVFEKLLPTDANAETRVARQLQVMRHLEPKAKQAFMAISKRQQQLAGVLTKLVEFSESYNGGAETAEEDNVKTLQQIDTVNRWLCASLPENGNAYETLDLFVRLNNRRWYKLIRLAISSESDYDTIASSMKELFAKMSEIKGKKGGADMLSTFKLLLYRASVVLYNKSNISSVVAMSKARGSFQEAADEWLEQASVTNPSVFKSHVQTLYGLVLTETSVAKSLKTVFRYCKKFLEQPPREVTDKLLSLAISGTPQEAKYSIKILGLHSDTKPLIQDVFDLIYPLNAKSPKFVTHLSSVVQMFLESPLVLVYDAEELTSFLIKNILLTNTRGAVDSDPEWISDEALETGSEPELSAKLYTLRCFVNRLKSLETSSHGSVSGPVFKLFSTLIGSGGEIVNQKTGLPTPKHYQSRLRLAAGLLLLKLAKLPVYSNMVNPQTVNRLTFVVQDQSENVRREFITKAKKYLASEVVSEKFLPLIFFMAHEPNTEVRDDVQTWVRSFSTRCARSKDVKFERTLVRLIHMIAHNQEFADLVSVEATLLKGFSYALEYIAFYINCIATQQNISFLFYLASRVKQYRDNTIDESLYDQAVAPESVLNLYRVAEVAQMVVKELHDAKNWTLETYPARIQLTADLFAPMKSVEETKRIVSTVFVPETAQAELAKLIRHKLQLAPKRKAAPRVKPAVNPGTPKAKSTPVKRTKSPKSKVAKKAKVAINPEDLRKSSRSRNNVSYTVSDSEEEETSDFE</sequence>
<evidence type="ECO:0000313" key="8">
    <source>
        <dbReference type="Proteomes" id="UP000094336"/>
    </source>
</evidence>
<dbReference type="GO" id="GO:0007076">
    <property type="term" value="P:mitotic chromosome condensation"/>
    <property type="evidence" value="ECO:0007669"/>
    <property type="project" value="EnsemblFungi"/>
</dbReference>
<dbReference type="PANTHER" id="PTHR12663">
    <property type="entry name" value="ANDROGEN INDUCED INHIBITOR OF PROLIFERATION AS3 / PDS5-RELATED"/>
    <property type="match status" value="1"/>
</dbReference>
<dbReference type="OrthoDB" id="200660at2759"/>
<keyword evidence="8" id="KW-1185">Reference proteome</keyword>
<feature type="compositionally biased region" description="Acidic residues" evidence="6">
    <location>
        <begin position="1204"/>
        <end position="1214"/>
    </location>
</feature>
<evidence type="ECO:0000313" key="7">
    <source>
        <dbReference type="EMBL" id="ODQ81888.1"/>
    </source>
</evidence>
<evidence type="ECO:0000256" key="4">
    <source>
        <dbReference type="ARBA" id="ARBA00023242"/>
    </source>
</evidence>
<evidence type="ECO:0000256" key="2">
    <source>
        <dbReference type="ARBA" id="ARBA00022618"/>
    </source>
</evidence>
<dbReference type="InterPro" id="IPR011989">
    <property type="entry name" value="ARM-like"/>
</dbReference>
<dbReference type="GO" id="GO:0000785">
    <property type="term" value="C:chromatin"/>
    <property type="evidence" value="ECO:0007669"/>
    <property type="project" value="TreeGrafter"/>
</dbReference>
<dbReference type="STRING" id="984486.A0A1E3QW48"/>
<keyword evidence="2" id="KW-0132">Cell division</keyword>
<dbReference type="InterPro" id="IPR016024">
    <property type="entry name" value="ARM-type_fold"/>
</dbReference>
<protein>
    <recommendedName>
        <fullName evidence="9">Sister chromatid cohesion protein PDS5</fullName>
    </recommendedName>
</protein>
<dbReference type="SUPFAM" id="SSF48371">
    <property type="entry name" value="ARM repeat"/>
    <property type="match status" value="1"/>
</dbReference>
<dbReference type="RefSeq" id="XP_018987216.1">
    <property type="nucleotide sequence ID" value="XM_019132448.1"/>
</dbReference>
<dbReference type="Gene3D" id="1.25.10.10">
    <property type="entry name" value="Leucine-rich Repeat Variant"/>
    <property type="match status" value="1"/>
</dbReference>
<evidence type="ECO:0000256" key="3">
    <source>
        <dbReference type="ARBA" id="ARBA00022776"/>
    </source>
</evidence>
<dbReference type="GO" id="GO:0005198">
    <property type="term" value="F:structural molecule activity"/>
    <property type="evidence" value="ECO:0007669"/>
    <property type="project" value="EnsemblFungi"/>
</dbReference>